<dbReference type="AlphaFoldDB" id="A0AAF1BTN8"/>
<sequence>MTVYTEIEKLDDNEFYKFITWLDTTEKPRRVRLQEEANRQIETLIEFRDKGLLKSPTPADGYPGFYAYSPDIIYLPGECVVVDGDIYKMISRCPSSAPIDDSKVWLKGQ</sequence>
<evidence type="ECO:0000313" key="1">
    <source>
        <dbReference type="EMBL" id="WOT03364.1"/>
    </source>
</evidence>
<evidence type="ECO:0000313" key="2">
    <source>
        <dbReference type="Proteomes" id="UP000234560"/>
    </source>
</evidence>
<protein>
    <submittedName>
        <fullName evidence="1">Uncharacterized protein</fullName>
    </submittedName>
</protein>
<dbReference type="EMBL" id="CP136958">
    <property type="protein sequence ID" value="WOT03364.1"/>
    <property type="molecule type" value="Genomic_DNA"/>
</dbReference>
<dbReference type="Proteomes" id="UP000234560">
    <property type="component" value="Chromosome"/>
</dbReference>
<name>A0AAF1BTN8_9CORY</name>
<organism evidence="1 2">
    <name type="scientific">Corynebacterium pyruviciproducens</name>
    <dbReference type="NCBI Taxonomy" id="598660"/>
    <lineage>
        <taxon>Bacteria</taxon>
        <taxon>Bacillati</taxon>
        <taxon>Actinomycetota</taxon>
        <taxon>Actinomycetes</taxon>
        <taxon>Mycobacteriales</taxon>
        <taxon>Corynebacteriaceae</taxon>
        <taxon>Corynebacterium</taxon>
    </lineage>
</organism>
<gene>
    <name evidence="1" type="ORF">CYJ47_06320</name>
</gene>
<dbReference type="KEGG" id="cpyr:CYJ47_06320"/>
<dbReference type="RefSeq" id="WP_101678996.1">
    <property type="nucleotide sequence ID" value="NZ_CP136958.1"/>
</dbReference>
<reference evidence="1" key="1">
    <citation type="submission" date="2017-12" db="EMBL/GenBank/DDBJ databases">
        <authorList>
            <person name="Thomas-White K."/>
            <person name="Wolfe A.J."/>
        </authorList>
    </citation>
    <scope>NUCLEOTIDE SEQUENCE</scope>
    <source>
        <strain evidence="1">UMB0763</strain>
    </source>
</reference>
<reference evidence="1" key="2">
    <citation type="submission" date="2023-10" db="EMBL/GenBank/DDBJ databases">
        <authorList>
            <person name="Choi B."/>
        </authorList>
    </citation>
    <scope>NUCLEOTIDE SEQUENCE</scope>
    <source>
        <strain evidence="1">UMB0763</strain>
    </source>
</reference>
<accession>A0AAF1BTN8</accession>
<proteinExistence type="predicted"/>